<dbReference type="InterPro" id="IPR042635">
    <property type="entry name" value="MEGF10/SREC1/2-like"/>
</dbReference>
<evidence type="ECO:0000256" key="1">
    <source>
        <dbReference type="ARBA" id="ARBA00022536"/>
    </source>
</evidence>
<dbReference type="Proteomes" id="UP000683360">
    <property type="component" value="Unassembled WGS sequence"/>
</dbReference>
<keyword evidence="4" id="KW-1185">Reference proteome</keyword>
<dbReference type="PANTHER" id="PTHR24043">
    <property type="entry name" value="SCAVENGER RECEPTOR CLASS F"/>
    <property type="match status" value="1"/>
</dbReference>
<dbReference type="EMBL" id="CAJPWZ010003283">
    <property type="protein sequence ID" value="CAG2255732.1"/>
    <property type="molecule type" value="Genomic_DNA"/>
</dbReference>
<dbReference type="Gene3D" id="2.170.300.10">
    <property type="entry name" value="Tie2 ligand-binding domain superfamily"/>
    <property type="match status" value="1"/>
</dbReference>
<evidence type="ECO:0000313" key="3">
    <source>
        <dbReference type="EMBL" id="CAG2255732.1"/>
    </source>
</evidence>
<evidence type="ECO:0000256" key="2">
    <source>
        <dbReference type="SAM" id="SignalP"/>
    </source>
</evidence>
<feature type="chain" id="PRO_5035763448" evidence="2">
    <location>
        <begin position="27"/>
        <end position="457"/>
    </location>
</feature>
<keyword evidence="1" id="KW-0245">EGF-like domain</keyword>
<comment type="caution">
    <text evidence="3">The sequence shown here is derived from an EMBL/GenBank/DDBJ whole genome shotgun (WGS) entry which is preliminary data.</text>
</comment>
<feature type="signal peptide" evidence="2">
    <location>
        <begin position="1"/>
        <end position="26"/>
    </location>
</feature>
<dbReference type="Gene3D" id="2.60.120.260">
    <property type="entry name" value="Galactose-binding domain-like"/>
    <property type="match status" value="1"/>
</dbReference>
<reference evidence="3" key="1">
    <citation type="submission" date="2021-03" db="EMBL/GenBank/DDBJ databases">
        <authorList>
            <person name="Bekaert M."/>
        </authorList>
    </citation>
    <scope>NUCLEOTIDE SEQUENCE</scope>
</reference>
<gene>
    <name evidence="3" type="ORF">MEDL_67104</name>
</gene>
<organism evidence="3 4">
    <name type="scientific">Mytilus edulis</name>
    <name type="common">Blue mussel</name>
    <dbReference type="NCBI Taxonomy" id="6550"/>
    <lineage>
        <taxon>Eukaryota</taxon>
        <taxon>Metazoa</taxon>
        <taxon>Spiralia</taxon>
        <taxon>Lophotrochozoa</taxon>
        <taxon>Mollusca</taxon>
        <taxon>Bivalvia</taxon>
        <taxon>Autobranchia</taxon>
        <taxon>Pteriomorphia</taxon>
        <taxon>Mytilida</taxon>
        <taxon>Mytiloidea</taxon>
        <taxon>Mytilidae</taxon>
        <taxon>Mytilinae</taxon>
        <taxon>Mytilus</taxon>
    </lineage>
</organism>
<evidence type="ECO:0000313" key="4">
    <source>
        <dbReference type="Proteomes" id="UP000683360"/>
    </source>
</evidence>
<name>A0A8S3VEP0_MYTED</name>
<sequence length="457" mass="50525">MTIVMLSEAVMVLLLLESIVLLSVSAQHNLTPFGKATQSSSYLTAPVNAINPPIANTFSFPYCSLSQTETTAAWWMFQFSFGTAYITDITIYYRENYADRMDGFKLYVTNTSTITPDGYLCYEDPDPGLPDITQTIPCNQLGQYVIYFDDKGSKQRSEGPIVELCYVAINGALSGIVNNVGTILSILGTLSMYKAAKQSVLAIPKSQNCMKLSRDLSIRQIRKPVRQVGLQYIIIKNIQNNLVSDNIASEESTTREGNHTLYASNTSTSWQSGTILYKETSLSSEINLYAVFRYLTYESPVEDLLSELVVCEIGIVACQAGTYGKDCLATCSTHCLYPQCHGVTGECLFGCHDGWQGFDCSQTCTNGLYGINCQQVCSPLCLLQPCDHRTGECIGGCVNGLQGFNCTEGKENTTTGTQRDEQQYDDVQMENLSTYQEITKDSTSKEYDQINTAYINH</sequence>
<dbReference type="GO" id="GO:0005044">
    <property type="term" value="F:scavenger receptor activity"/>
    <property type="evidence" value="ECO:0007669"/>
    <property type="project" value="InterPro"/>
</dbReference>
<accession>A0A8S3VEP0</accession>
<dbReference type="OrthoDB" id="6159004at2759"/>
<protein>
    <submittedName>
        <fullName evidence="3">Uncharacterized protein</fullName>
    </submittedName>
</protein>
<keyword evidence="2" id="KW-0732">Signal</keyword>
<dbReference type="AlphaFoldDB" id="A0A8S3VEP0"/>
<proteinExistence type="predicted"/>